<evidence type="ECO:0000256" key="4">
    <source>
        <dbReference type="ARBA" id="ARBA00022723"/>
    </source>
</evidence>
<dbReference type="InterPro" id="IPR036874">
    <property type="entry name" value="Carbonic_anhydrase_sf"/>
</dbReference>
<sequence length="178" mass="18729">MTSIATLSARNENYAATRFNADLKINPAGKLMIIGCVDPRVDPTELLALEPGEAAVIRNVGGRVTPATLKTIAMLGKVGQANHGGAPGVGWNLVVLHHTDCGMTDLAAFPDLLAEYFEITTDELDSKAVSDPYSSVHVDTAALHAAPLPSSFAVSGLVYDVGTGRVQTIVEPTPLRHE</sequence>
<gene>
    <name evidence="8" type="ORF">GCM10023349_04290</name>
</gene>
<comment type="similarity">
    <text evidence="2">Belongs to the beta-class carbonic anhydrase family.</text>
</comment>
<dbReference type="InterPro" id="IPR001765">
    <property type="entry name" value="Carbonic_anhydrase"/>
</dbReference>
<keyword evidence="5" id="KW-0862">Zinc</keyword>
<evidence type="ECO:0000313" key="9">
    <source>
        <dbReference type="Proteomes" id="UP001499974"/>
    </source>
</evidence>
<keyword evidence="9" id="KW-1185">Reference proteome</keyword>
<evidence type="ECO:0000256" key="7">
    <source>
        <dbReference type="ARBA" id="ARBA00048348"/>
    </source>
</evidence>
<dbReference type="EC" id="4.2.1.1" evidence="3"/>
<accession>A0ABP8WQH6</accession>
<evidence type="ECO:0000256" key="6">
    <source>
        <dbReference type="ARBA" id="ARBA00024993"/>
    </source>
</evidence>
<comment type="caution">
    <text evidence="8">The sequence shown here is derived from an EMBL/GenBank/DDBJ whole genome shotgun (WGS) entry which is preliminary data.</text>
</comment>
<proteinExistence type="inferred from homology"/>
<reference evidence="9" key="1">
    <citation type="journal article" date="2019" name="Int. J. Syst. Evol. Microbiol.">
        <title>The Global Catalogue of Microorganisms (GCM) 10K type strain sequencing project: providing services to taxonomists for standard genome sequencing and annotation.</title>
        <authorList>
            <consortium name="The Broad Institute Genomics Platform"/>
            <consortium name="The Broad Institute Genome Sequencing Center for Infectious Disease"/>
            <person name="Wu L."/>
            <person name="Ma J."/>
        </authorList>
    </citation>
    <scope>NUCLEOTIDE SEQUENCE [LARGE SCALE GENOMIC DNA]</scope>
    <source>
        <strain evidence="9">JCM 18531</strain>
    </source>
</reference>
<dbReference type="EMBL" id="BAABKM010000001">
    <property type="protein sequence ID" value="GAA4692418.1"/>
    <property type="molecule type" value="Genomic_DNA"/>
</dbReference>
<protein>
    <recommendedName>
        <fullName evidence="3">carbonic anhydrase</fullName>
        <ecNumber evidence="3">4.2.1.1</ecNumber>
    </recommendedName>
</protein>
<dbReference type="SUPFAM" id="SSF53056">
    <property type="entry name" value="beta-carbonic anhydrase, cab"/>
    <property type="match status" value="1"/>
</dbReference>
<dbReference type="Pfam" id="PF00484">
    <property type="entry name" value="Pro_CA"/>
    <property type="match status" value="1"/>
</dbReference>
<dbReference type="SMART" id="SM00947">
    <property type="entry name" value="Pro_CA"/>
    <property type="match status" value="1"/>
</dbReference>
<organism evidence="8 9">
    <name type="scientific">Nocardioides conyzicola</name>
    <dbReference type="NCBI Taxonomy" id="1651781"/>
    <lineage>
        <taxon>Bacteria</taxon>
        <taxon>Bacillati</taxon>
        <taxon>Actinomycetota</taxon>
        <taxon>Actinomycetes</taxon>
        <taxon>Propionibacteriales</taxon>
        <taxon>Nocardioidaceae</taxon>
        <taxon>Nocardioides</taxon>
    </lineage>
</organism>
<evidence type="ECO:0000256" key="3">
    <source>
        <dbReference type="ARBA" id="ARBA00012925"/>
    </source>
</evidence>
<evidence type="ECO:0000256" key="1">
    <source>
        <dbReference type="ARBA" id="ARBA00001947"/>
    </source>
</evidence>
<keyword evidence="4" id="KW-0479">Metal-binding</keyword>
<comment type="catalytic activity">
    <reaction evidence="7">
        <text>hydrogencarbonate + H(+) = CO2 + H2O</text>
        <dbReference type="Rhea" id="RHEA:10748"/>
        <dbReference type="ChEBI" id="CHEBI:15377"/>
        <dbReference type="ChEBI" id="CHEBI:15378"/>
        <dbReference type="ChEBI" id="CHEBI:16526"/>
        <dbReference type="ChEBI" id="CHEBI:17544"/>
        <dbReference type="EC" id="4.2.1.1"/>
    </reaction>
</comment>
<name>A0ABP8WQH6_9ACTN</name>
<dbReference type="Gene3D" id="3.40.1050.10">
    <property type="entry name" value="Carbonic anhydrase"/>
    <property type="match status" value="1"/>
</dbReference>
<evidence type="ECO:0000256" key="5">
    <source>
        <dbReference type="ARBA" id="ARBA00022833"/>
    </source>
</evidence>
<dbReference type="Proteomes" id="UP001499974">
    <property type="component" value="Unassembled WGS sequence"/>
</dbReference>
<evidence type="ECO:0000313" key="8">
    <source>
        <dbReference type="EMBL" id="GAA4692418.1"/>
    </source>
</evidence>
<dbReference type="RefSeq" id="WP_345518753.1">
    <property type="nucleotide sequence ID" value="NZ_BAABKM010000001.1"/>
</dbReference>
<comment type="cofactor">
    <cofactor evidence="1">
        <name>Zn(2+)</name>
        <dbReference type="ChEBI" id="CHEBI:29105"/>
    </cofactor>
</comment>
<dbReference type="PANTHER" id="PTHR43175">
    <property type="entry name" value="CARBONIC ANHYDRASE"/>
    <property type="match status" value="1"/>
</dbReference>
<dbReference type="PANTHER" id="PTHR43175:SF3">
    <property type="entry name" value="CARBON DISULFIDE HYDROLASE"/>
    <property type="match status" value="1"/>
</dbReference>
<evidence type="ECO:0000256" key="2">
    <source>
        <dbReference type="ARBA" id="ARBA00006217"/>
    </source>
</evidence>
<comment type="function">
    <text evidence="6">Catalyzes the reversible hydration of carbon dioxide to form bicarbonate.</text>
</comment>